<evidence type="ECO:0000313" key="1">
    <source>
        <dbReference type="EMBL" id="CUF95433.1"/>
    </source>
</evidence>
<keyword evidence="2" id="KW-1185">Reference proteome</keyword>
<accession>A0A0S4J055</accession>
<protein>
    <submittedName>
        <fullName evidence="1">Uncharacterized protein</fullName>
    </submittedName>
</protein>
<gene>
    <name evidence="1" type="ORF">BSAL_04255</name>
</gene>
<organism evidence="1 2">
    <name type="scientific">Bodo saltans</name>
    <name type="common">Flagellated protozoan</name>
    <dbReference type="NCBI Taxonomy" id="75058"/>
    <lineage>
        <taxon>Eukaryota</taxon>
        <taxon>Discoba</taxon>
        <taxon>Euglenozoa</taxon>
        <taxon>Kinetoplastea</taxon>
        <taxon>Metakinetoplastina</taxon>
        <taxon>Eubodonida</taxon>
        <taxon>Bodonidae</taxon>
        <taxon>Bodo</taxon>
    </lineage>
</organism>
<evidence type="ECO:0000313" key="2">
    <source>
        <dbReference type="Proteomes" id="UP000051952"/>
    </source>
</evidence>
<dbReference type="OMA" id="RAPFIAN"/>
<sequence length="189" mass="20573">MHGITTMVSHRLVTARDLASLPRNAPHRNLEAQIVVQHTIPTRQCEFDEDSTVFTVRGTDVVSKQSIRYYFYNEWATAASFLGIGDVVTLKGFVVIDVPYFRHEEASPDDLPSGAPDALPPPPPQYFLTPCRGNATSLAVAQPAEQGDTIEVTVAPPSFEPTARVIKRRTEGVSLAAGKTLDDGISRAV</sequence>
<proteinExistence type="predicted"/>
<name>A0A0S4J055_BODSA</name>
<dbReference type="AlphaFoldDB" id="A0A0S4J055"/>
<dbReference type="OrthoDB" id="271104at2759"/>
<dbReference type="Proteomes" id="UP000051952">
    <property type="component" value="Unassembled WGS sequence"/>
</dbReference>
<dbReference type="EMBL" id="CYKH01000459">
    <property type="protein sequence ID" value="CUF95433.1"/>
    <property type="molecule type" value="Genomic_DNA"/>
</dbReference>
<reference evidence="2" key="1">
    <citation type="submission" date="2015-09" db="EMBL/GenBank/DDBJ databases">
        <authorList>
            <consortium name="Pathogen Informatics"/>
        </authorList>
    </citation>
    <scope>NUCLEOTIDE SEQUENCE [LARGE SCALE GENOMIC DNA]</scope>
    <source>
        <strain evidence="2">Lake Konstanz</strain>
    </source>
</reference>
<dbReference type="VEuPathDB" id="TriTrypDB:BSAL_04255"/>